<keyword evidence="1" id="KW-0472">Membrane</keyword>
<reference evidence="2" key="1">
    <citation type="journal article" date="2021" name="PeerJ">
        <title>Extensive microbial diversity within the chicken gut microbiome revealed by metagenomics and culture.</title>
        <authorList>
            <person name="Gilroy R."/>
            <person name="Ravi A."/>
            <person name="Getino M."/>
            <person name="Pursley I."/>
            <person name="Horton D.L."/>
            <person name="Alikhan N.F."/>
            <person name="Baker D."/>
            <person name="Gharbi K."/>
            <person name="Hall N."/>
            <person name="Watson M."/>
            <person name="Adriaenssens E.M."/>
            <person name="Foster-Nyarko E."/>
            <person name="Jarju S."/>
            <person name="Secka A."/>
            <person name="Antonio M."/>
            <person name="Oren A."/>
            <person name="Chaudhuri R.R."/>
            <person name="La Ragione R."/>
            <person name="Hildebrand F."/>
            <person name="Pallen M.J."/>
        </authorList>
    </citation>
    <scope>NUCLEOTIDE SEQUENCE</scope>
    <source>
        <strain evidence="2">Gambia15-2214</strain>
    </source>
</reference>
<reference evidence="2" key="2">
    <citation type="submission" date="2021-04" db="EMBL/GenBank/DDBJ databases">
        <authorList>
            <person name="Gilroy R."/>
        </authorList>
    </citation>
    <scope>NUCLEOTIDE SEQUENCE</scope>
    <source>
        <strain evidence="2">Gambia15-2214</strain>
    </source>
</reference>
<keyword evidence="1" id="KW-0812">Transmembrane</keyword>
<feature type="transmembrane region" description="Helical" evidence="1">
    <location>
        <begin position="184"/>
        <end position="206"/>
    </location>
</feature>
<dbReference type="InterPro" id="IPR007563">
    <property type="entry name" value="DUF554"/>
</dbReference>
<protein>
    <submittedName>
        <fullName evidence="2">DUF554 domain-containing protein</fullName>
    </submittedName>
</protein>
<dbReference type="PANTHER" id="PTHR36111:SF2">
    <property type="entry name" value="INNER MEMBRANE PROTEIN"/>
    <property type="match status" value="1"/>
</dbReference>
<feature type="transmembrane region" description="Helical" evidence="1">
    <location>
        <begin position="100"/>
        <end position="122"/>
    </location>
</feature>
<dbReference type="Proteomes" id="UP000823914">
    <property type="component" value="Unassembled WGS sequence"/>
</dbReference>
<keyword evidence="1" id="KW-1133">Transmembrane helix</keyword>
<evidence type="ECO:0000313" key="3">
    <source>
        <dbReference type="Proteomes" id="UP000823914"/>
    </source>
</evidence>
<dbReference type="EMBL" id="JAHLFV010000099">
    <property type="protein sequence ID" value="MBU3849760.1"/>
    <property type="molecule type" value="Genomic_DNA"/>
</dbReference>
<proteinExistence type="predicted"/>
<name>A0A9E2L130_9SPIR</name>
<organism evidence="2 3">
    <name type="scientific">Candidatus Treponema excrementipullorum</name>
    <dbReference type="NCBI Taxonomy" id="2838768"/>
    <lineage>
        <taxon>Bacteria</taxon>
        <taxon>Pseudomonadati</taxon>
        <taxon>Spirochaetota</taxon>
        <taxon>Spirochaetia</taxon>
        <taxon>Spirochaetales</taxon>
        <taxon>Treponemataceae</taxon>
        <taxon>Treponema</taxon>
    </lineage>
</organism>
<sequence length="232" mass="24741">MIAVLVNCFTIILGSLLGIIFSKKITSRLSEVIQTGAGVVVLVLGVEMTLQYDNILFLTFSLMAGGIIGSIIDIDGKIFKIGQWLGTKLPQKEEKSTSSFGYGFLNASVLFCVGAMSIVGSIEAGVNGNYSVIFTKSLLDGFMAIVFASSMGVGVVFSFLTVLIYQGALTLLATVIAPYMDEVLLAELTASGGALIIMIAINLLGLKSIKTANYLPAVFLCVLFVLLERFFF</sequence>
<dbReference type="Pfam" id="PF04474">
    <property type="entry name" value="DUF554"/>
    <property type="match status" value="1"/>
</dbReference>
<gene>
    <name evidence="2" type="ORF">IAA16_04265</name>
</gene>
<comment type="caution">
    <text evidence="2">The sequence shown here is derived from an EMBL/GenBank/DDBJ whole genome shotgun (WGS) entry which is preliminary data.</text>
</comment>
<accession>A0A9E2L130</accession>
<dbReference type="PANTHER" id="PTHR36111">
    <property type="entry name" value="INNER MEMBRANE PROTEIN-RELATED"/>
    <property type="match status" value="1"/>
</dbReference>
<dbReference type="AlphaFoldDB" id="A0A9E2L130"/>
<feature type="transmembrane region" description="Helical" evidence="1">
    <location>
        <begin position="212"/>
        <end position="231"/>
    </location>
</feature>
<evidence type="ECO:0000256" key="1">
    <source>
        <dbReference type="SAM" id="Phobius"/>
    </source>
</evidence>
<feature type="transmembrane region" description="Helical" evidence="1">
    <location>
        <begin position="55"/>
        <end position="79"/>
    </location>
</feature>
<feature type="transmembrane region" description="Helical" evidence="1">
    <location>
        <begin position="142"/>
        <end position="172"/>
    </location>
</feature>
<evidence type="ECO:0000313" key="2">
    <source>
        <dbReference type="EMBL" id="MBU3849760.1"/>
    </source>
</evidence>